<evidence type="ECO:0000313" key="2">
    <source>
        <dbReference type="EMBL" id="TWJ16250.1"/>
    </source>
</evidence>
<feature type="transmembrane region" description="Helical" evidence="1">
    <location>
        <begin position="216"/>
        <end position="234"/>
    </location>
</feature>
<dbReference type="Proteomes" id="UP000321617">
    <property type="component" value="Unassembled WGS sequence"/>
</dbReference>
<reference evidence="2 3" key="1">
    <citation type="journal article" date="2013" name="Stand. Genomic Sci.">
        <title>Genomic Encyclopedia of Type Strains, Phase I: The one thousand microbial genomes (KMG-I) project.</title>
        <authorList>
            <person name="Kyrpides N.C."/>
            <person name="Woyke T."/>
            <person name="Eisen J.A."/>
            <person name="Garrity G."/>
            <person name="Lilburn T.G."/>
            <person name="Beck B.J."/>
            <person name="Whitman W.B."/>
            <person name="Hugenholtz P."/>
            <person name="Klenk H.P."/>
        </authorList>
    </citation>
    <scope>NUCLEOTIDE SEQUENCE [LARGE SCALE GENOMIC DNA]</scope>
    <source>
        <strain evidence="2 3">DSM 45044</strain>
    </source>
</reference>
<protein>
    <submittedName>
        <fullName evidence="2">Uncharacterized protein</fullName>
    </submittedName>
</protein>
<keyword evidence="3" id="KW-1185">Reference proteome</keyword>
<keyword evidence="1" id="KW-0472">Membrane</keyword>
<dbReference type="RefSeq" id="WP_147136351.1">
    <property type="nucleotide sequence ID" value="NZ_BAABIJ010000001.1"/>
</dbReference>
<gene>
    <name evidence="2" type="ORF">LX16_1977</name>
</gene>
<feature type="transmembrane region" description="Helical" evidence="1">
    <location>
        <begin position="141"/>
        <end position="166"/>
    </location>
</feature>
<feature type="transmembrane region" description="Helical" evidence="1">
    <location>
        <begin position="62"/>
        <end position="80"/>
    </location>
</feature>
<proteinExistence type="predicted"/>
<feature type="transmembrane region" description="Helical" evidence="1">
    <location>
        <begin position="178"/>
        <end position="196"/>
    </location>
</feature>
<feature type="transmembrane region" description="Helical" evidence="1">
    <location>
        <begin position="92"/>
        <end position="115"/>
    </location>
</feature>
<organism evidence="2 3">
    <name type="scientific">Stackebrandtia albiflava</name>
    <dbReference type="NCBI Taxonomy" id="406432"/>
    <lineage>
        <taxon>Bacteria</taxon>
        <taxon>Bacillati</taxon>
        <taxon>Actinomycetota</taxon>
        <taxon>Actinomycetes</taxon>
        <taxon>Glycomycetales</taxon>
        <taxon>Glycomycetaceae</taxon>
        <taxon>Stackebrandtia</taxon>
    </lineage>
</organism>
<comment type="caution">
    <text evidence="2">The sequence shown here is derived from an EMBL/GenBank/DDBJ whole genome shotgun (WGS) entry which is preliminary data.</text>
</comment>
<feature type="transmembrane region" description="Helical" evidence="1">
    <location>
        <begin position="23"/>
        <end position="42"/>
    </location>
</feature>
<dbReference type="AlphaFoldDB" id="A0A562VEE7"/>
<evidence type="ECO:0000313" key="3">
    <source>
        <dbReference type="Proteomes" id="UP000321617"/>
    </source>
</evidence>
<keyword evidence="1" id="KW-0812">Transmembrane</keyword>
<dbReference type="OrthoDB" id="5181393at2"/>
<sequence length="244" mass="26718">MSHHTAPSAWDVARDLLRINLRYFLYVWALLYLITAGILTVVSVLGTPDVSVLDFASYAPRYWLLTTGIILTAACLRPYVAHGVTRRSFTWGGTWAALAVCGVILPAASAAAYLVEYLVFQANGWHYQIEGPHLFDHGGRWGLVFVEFAVVFTVHFFAGWVIASLFTRLSPFKALPSALPAFLPVVVAETAMGVSWGGRIWRVDLDLPLPETRVGVAVGVVMIGVLVVANRLLLKDAPIGCRTH</sequence>
<name>A0A562VEE7_9ACTN</name>
<accession>A0A562VEE7</accession>
<dbReference type="EMBL" id="VLLL01000005">
    <property type="protein sequence ID" value="TWJ16250.1"/>
    <property type="molecule type" value="Genomic_DNA"/>
</dbReference>
<keyword evidence="1" id="KW-1133">Transmembrane helix</keyword>
<evidence type="ECO:0000256" key="1">
    <source>
        <dbReference type="SAM" id="Phobius"/>
    </source>
</evidence>